<reference evidence="3 4" key="1">
    <citation type="journal article" date="2021" name="BMC Biol.">
        <title>Horizontally acquired antibacterial genes associated with adaptive radiation of ladybird beetles.</title>
        <authorList>
            <person name="Li H.S."/>
            <person name="Tang X.F."/>
            <person name="Huang Y.H."/>
            <person name="Xu Z.Y."/>
            <person name="Chen M.L."/>
            <person name="Du X.Y."/>
            <person name="Qiu B.Y."/>
            <person name="Chen P.T."/>
            <person name="Zhang W."/>
            <person name="Slipinski A."/>
            <person name="Escalona H.E."/>
            <person name="Waterhouse R.M."/>
            <person name="Zwick A."/>
            <person name="Pang H."/>
        </authorList>
    </citation>
    <scope>NUCLEOTIDE SEQUENCE [LARGE SCALE GENOMIC DNA]</scope>
    <source>
        <strain evidence="3">SYSU2018</strain>
    </source>
</reference>
<feature type="region of interest" description="Disordered" evidence="2">
    <location>
        <begin position="407"/>
        <end position="434"/>
    </location>
</feature>
<dbReference type="PANTHER" id="PTHR46518">
    <property type="entry name" value="COILED-COIL DOMAIN-CONTAINING PROTEIN 151"/>
    <property type="match status" value="1"/>
</dbReference>
<dbReference type="Proteomes" id="UP001516400">
    <property type="component" value="Unassembled WGS sequence"/>
</dbReference>
<dbReference type="AlphaFoldDB" id="A0ABD2NFG9"/>
<keyword evidence="1" id="KW-0175">Coiled coil</keyword>
<feature type="coiled-coil region" evidence="1">
    <location>
        <begin position="201"/>
        <end position="242"/>
    </location>
</feature>
<feature type="region of interest" description="Disordered" evidence="2">
    <location>
        <begin position="282"/>
        <end position="302"/>
    </location>
</feature>
<sequence>MPKTAQEETIKHNLSSINKQILEVKKKIQLSEGQRKALFEDCEAERRANIEEIAKLKKENSDLIASLHEYTSSTAKLDVQKRKIEHLIGPIDNKEGDELQELLDLQLIDKSKQLDLLRYNMKKKRKDLSELGKKYQILLSEQAKRETILKVDVPVKKAACEIQNNIHAVEVQLREAEHIKNRYQVIKTTLLEDAGRFESRIKKIEDDLLAQRNEIDKLQKILREAIEMRNNAKKILIQEEKETLDAVKQREKQIDQGKHLVSARKAELESLEKKIYLSGKISARPEPEGAEEMANQNDDDKSDSTMCPIVVLEKSFEKLKTATGKHRSFLYYERETIIVVFIQISLSAGAPTAEKTLEKFSIQKDTLNRLEDLRKKAEAEKGILEKKVERKTAELEYQKYAQVKEAERKSGEMEKKNKQLKELQEESRRCKESSKQIEATMQSTLASLQKLYIHMNPIAIIQKEPLVVVESIKRESKN</sequence>
<evidence type="ECO:0000256" key="1">
    <source>
        <dbReference type="SAM" id="Coils"/>
    </source>
</evidence>
<protein>
    <submittedName>
        <fullName evidence="3">Uncharacterized protein</fullName>
    </submittedName>
</protein>
<dbReference type="InterPro" id="IPR033192">
    <property type="entry name" value="ODAD3"/>
</dbReference>
<dbReference type="EMBL" id="JABFTP020000103">
    <property type="protein sequence ID" value="KAL3277189.1"/>
    <property type="molecule type" value="Genomic_DNA"/>
</dbReference>
<evidence type="ECO:0000256" key="2">
    <source>
        <dbReference type="SAM" id="MobiDB-lite"/>
    </source>
</evidence>
<keyword evidence="4" id="KW-1185">Reference proteome</keyword>
<gene>
    <name evidence="3" type="ORF">HHI36_012540</name>
</gene>
<evidence type="ECO:0000313" key="4">
    <source>
        <dbReference type="Proteomes" id="UP001516400"/>
    </source>
</evidence>
<evidence type="ECO:0000313" key="3">
    <source>
        <dbReference type="EMBL" id="KAL3277189.1"/>
    </source>
</evidence>
<dbReference type="PANTHER" id="PTHR46518:SF1">
    <property type="entry name" value="OUTER DYNEIN ARM-DOCKING COMPLEX SUBUNIT 3"/>
    <property type="match status" value="1"/>
</dbReference>
<proteinExistence type="predicted"/>
<comment type="caution">
    <text evidence="3">The sequence shown here is derived from an EMBL/GenBank/DDBJ whole genome shotgun (WGS) entry which is preliminary data.</text>
</comment>
<accession>A0ABD2NFG9</accession>
<organism evidence="3 4">
    <name type="scientific">Cryptolaemus montrouzieri</name>
    <dbReference type="NCBI Taxonomy" id="559131"/>
    <lineage>
        <taxon>Eukaryota</taxon>
        <taxon>Metazoa</taxon>
        <taxon>Ecdysozoa</taxon>
        <taxon>Arthropoda</taxon>
        <taxon>Hexapoda</taxon>
        <taxon>Insecta</taxon>
        <taxon>Pterygota</taxon>
        <taxon>Neoptera</taxon>
        <taxon>Endopterygota</taxon>
        <taxon>Coleoptera</taxon>
        <taxon>Polyphaga</taxon>
        <taxon>Cucujiformia</taxon>
        <taxon>Coccinelloidea</taxon>
        <taxon>Coccinellidae</taxon>
        <taxon>Scymninae</taxon>
        <taxon>Scymnini</taxon>
        <taxon>Cryptolaemus</taxon>
    </lineage>
</organism>
<name>A0ABD2NFG9_9CUCU</name>